<sequence length="201" mass="22891">MSISNNLTSVTAYLQGGGVIDGFLQLSVSNNLLKKPDIIHKVFLDRKTSKVVFIASQALSEEPDELIVIYDKELQAGPRGLIDCPYQVLKRVRRNKEFVDLTMQHKDNIQVITVIEDLQGDQASIDKKMEKTNRWSGIISVIIAEMQTATSWSKGCPQSSQKHRTLRLVFYKVQNMMEDDVLDVTEVIDRMQKHVPKETEE</sequence>
<reference evidence="1" key="1">
    <citation type="submission" date="2019-10" db="EMBL/GenBank/DDBJ databases">
        <authorList>
            <consortium name="DOE Joint Genome Institute"/>
            <person name="Kuo A."/>
            <person name="Miyauchi S."/>
            <person name="Kiss E."/>
            <person name="Drula E."/>
            <person name="Kohler A."/>
            <person name="Sanchez-Garcia M."/>
            <person name="Andreopoulos B."/>
            <person name="Barry K.W."/>
            <person name="Bonito G."/>
            <person name="Buee M."/>
            <person name="Carver A."/>
            <person name="Chen C."/>
            <person name="Cichocki N."/>
            <person name="Clum A."/>
            <person name="Culley D."/>
            <person name="Crous P.W."/>
            <person name="Fauchery L."/>
            <person name="Girlanda M."/>
            <person name="Hayes R."/>
            <person name="Keri Z."/>
            <person name="LaButti K."/>
            <person name="Lipzen A."/>
            <person name="Lombard V."/>
            <person name="Magnuson J."/>
            <person name="Maillard F."/>
            <person name="Morin E."/>
            <person name="Murat C."/>
            <person name="Nolan M."/>
            <person name="Ohm R."/>
            <person name="Pangilinan J."/>
            <person name="Pereira M."/>
            <person name="Perotto S."/>
            <person name="Peter M."/>
            <person name="Riley R."/>
            <person name="Sitrit Y."/>
            <person name="Stielow B."/>
            <person name="Szollosi G."/>
            <person name="Zifcakova L."/>
            <person name="Stursova M."/>
            <person name="Spatafora J.W."/>
            <person name="Tedersoo L."/>
            <person name="Vaario L.-M."/>
            <person name="Yamada A."/>
            <person name="Yan M."/>
            <person name="Wang P."/>
            <person name="Xu J."/>
            <person name="Bruns T."/>
            <person name="Baldrian P."/>
            <person name="Vilgalys R."/>
            <person name="Henrissat B."/>
            <person name="Grigoriev I.V."/>
            <person name="Hibbett D."/>
            <person name="Nagy L.G."/>
            <person name="Martin F.M."/>
        </authorList>
    </citation>
    <scope>NUCLEOTIDE SEQUENCE</scope>
    <source>
        <strain evidence="1">BED1</strain>
    </source>
</reference>
<keyword evidence="2" id="KW-1185">Reference proteome</keyword>
<proteinExistence type="predicted"/>
<dbReference type="EMBL" id="WHUW01000049">
    <property type="protein sequence ID" value="KAF8431512.1"/>
    <property type="molecule type" value="Genomic_DNA"/>
</dbReference>
<organism evidence="1 2">
    <name type="scientific">Boletus edulis BED1</name>
    <dbReference type="NCBI Taxonomy" id="1328754"/>
    <lineage>
        <taxon>Eukaryota</taxon>
        <taxon>Fungi</taxon>
        <taxon>Dikarya</taxon>
        <taxon>Basidiomycota</taxon>
        <taxon>Agaricomycotina</taxon>
        <taxon>Agaricomycetes</taxon>
        <taxon>Agaricomycetidae</taxon>
        <taxon>Boletales</taxon>
        <taxon>Boletineae</taxon>
        <taxon>Boletaceae</taxon>
        <taxon>Boletoideae</taxon>
        <taxon>Boletus</taxon>
    </lineage>
</organism>
<gene>
    <name evidence="1" type="ORF">L210DRAFT_3507851</name>
</gene>
<evidence type="ECO:0000313" key="2">
    <source>
        <dbReference type="Proteomes" id="UP001194468"/>
    </source>
</evidence>
<dbReference type="Proteomes" id="UP001194468">
    <property type="component" value="Unassembled WGS sequence"/>
</dbReference>
<dbReference type="AlphaFoldDB" id="A0AAD4BII1"/>
<comment type="caution">
    <text evidence="1">The sequence shown here is derived from an EMBL/GenBank/DDBJ whole genome shotgun (WGS) entry which is preliminary data.</text>
</comment>
<protein>
    <submittedName>
        <fullName evidence="1">Uncharacterized protein</fullName>
    </submittedName>
</protein>
<evidence type="ECO:0000313" key="1">
    <source>
        <dbReference type="EMBL" id="KAF8431512.1"/>
    </source>
</evidence>
<reference evidence="1" key="2">
    <citation type="journal article" date="2020" name="Nat. Commun.">
        <title>Large-scale genome sequencing of mycorrhizal fungi provides insights into the early evolution of symbiotic traits.</title>
        <authorList>
            <person name="Miyauchi S."/>
            <person name="Kiss E."/>
            <person name="Kuo A."/>
            <person name="Drula E."/>
            <person name="Kohler A."/>
            <person name="Sanchez-Garcia M."/>
            <person name="Morin E."/>
            <person name="Andreopoulos B."/>
            <person name="Barry K.W."/>
            <person name="Bonito G."/>
            <person name="Buee M."/>
            <person name="Carver A."/>
            <person name="Chen C."/>
            <person name="Cichocki N."/>
            <person name="Clum A."/>
            <person name="Culley D."/>
            <person name="Crous P.W."/>
            <person name="Fauchery L."/>
            <person name="Girlanda M."/>
            <person name="Hayes R.D."/>
            <person name="Keri Z."/>
            <person name="LaButti K."/>
            <person name="Lipzen A."/>
            <person name="Lombard V."/>
            <person name="Magnuson J."/>
            <person name="Maillard F."/>
            <person name="Murat C."/>
            <person name="Nolan M."/>
            <person name="Ohm R.A."/>
            <person name="Pangilinan J."/>
            <person name="Pereira M.F."/>
            <person name="Perotto S."/>
            <person name="Peter M."/>
            <person name="Pfister S."/>
            <person name="Riley R."/>
            <person name="Sitrit Y."/>
            <person name="Stielow J.B."/>
            <person name="Szollosi G."/>
            <person name="Zifcakova L."/>
            <person name="Stursova M."/>
            <person name="Spatafora J.W."/>
            <person name="Tedersoo L."/>
            <person name="Vaario L.M."/>
            <person name="Yamada A."/>
            <person name="Yan M."/>
            <person name="Wang P."/>
            <person name="Xu J."/>
            <person name="Bruns T."/>
            <person name="Baldrian P."/>
            <person name="Vilgalys R."/>
            <person name="Dunand C."/>
            <person name="Henrissat B."/>
            <person name="Grigoriev I.V."/>
            <person name="Hibbett D."/>
            <person name="Nagy L.G."/>
            <person name="Martin F.M."/>
        </authorList>
    </citation>
    <scope>NUCLEOTIDE SEQUENCE</scope>
    <source>
        <strain evidence="1">BED1</strain>
    </source>
</reference>
<accession>A0AAD4BII1</accession>
<name>A0AAD4BII1_BOLED</name>